<keyword evidence="3" id="KW-0804">Transcription</keyword>
<keyword evidence="4" id="KW-0539">Nucleus</keyword>
<accession>A0ABS8RN48</accession>
<keyword evidence="2" id="KW-0238">DNA-binding</keyword>
<evidence type="ECO:0000313" key="6">
    <source>
        <dbReference type="EMBL" id="MCD7447686.1"/>
    </source>
</evidence>
<evidence type="ECO:0000259" key="5">
    <source>
        <dbReference type="Pfam" id="PF02365"/>
    </source>
</evidence>
<sequence>MSAADSLRVTPVMGVRFHPTEAELINYLKRFFKGQRFSSKDCPIEVADIYGDQPPWEIFGASQEKIRYFITPLKKRKSEYIRENNIPKEDFVVCRIKKKKALKDDSYVMMEEQDVAGIINAMLHGPNCTIQAPTEDDQVMEEADNQWNSIIDRVCDEQDADDQVEDTTTLMHEEYHDMTGCSEGLQNELDSSYEATNTEKQDTTWSSATLEQEAYGQVGQVQGQRADDSNEFREAMNGILEGINVDVPKDWWQQSSLLQDL</sequence>
<evidence type="ECO:0000256" key="3">
    <source>
        <dbReference type="ARBA" id="ARBA00023163"/>
    </source>
</evidence>
<dbReference type="InterPro" id="IPR036093">
    <property type="entry name" value="NAC_dom_sf"/>
</dbReference>
<gene>
    <name evidence="6" type="ORF">HAX54_032879</name>
</gene>
<name>A0ABS8RN48_DATST</name>
<organism evidence="6 7">
    <name type="scientific">Datura stramonium</name>
    <name type="common">Jimsonweed</name>
    <name type="synonym">Common thornapple</name>
    <dbReference type="NCBI Taxonomy" id="4076"/>
    <lineage>
        <taxon>Eukaryota</taxon>
        <taxon>Viridiplantae</taxon>
        <taxon>Streptophyta</taxon>
        <taxon>Embryophyta</taxon>
        <taxon>Tracheophyta</taxon>
        <taxon>Spermatophyta</taxon>
        <taxon>Magnoliopsida</taxon>
        <taxon>eudicotyledons</taxon>
        <taxon>Gunneridae</taxon>
        <taxon>Pentapetalae</taxon>
        <taxon>asterids</taxon>
        <taxon>lamiids</taxon>
        <taxon>Solanales</taxon>
        <taxon>Solanaceae</taxon>
        <taxon>Solanoideae</taxon>
        <taxon>Datureae</taxon>
        <taxon>Datura</taxon>
    </lineage>
</organism>
<keyword evidence="1" id="KW-0805">Transcription regulation</keyword>
<dbReference type="SUPFAM" id="SSF101941">
    <property type="entry name" value="NAC domain"/>
    <property type="match status" value="1"/>
</dbReference>
<evidence type="ECO:0000256" key="1">
    <source>
        <dbReference type="ARBA" id="ARBA00023015"/>
    </source>
</evidence>
<evidence type="ECO:0000256" key="2">
    <source>
        <dbReference type="ARBA" id="ARBA00023125"/>
    </source>
</evidence>
<dbReference type="Proteomes" id="UP000823775">
    <property type="component" value="Unassembled WGS sequence"/>
</dbReference>
<reference evidence="6 7" key="1">
    <citation type="journal article" date="2021" name="BMC Genomics">
        <title>Datura genome reveals duplications of psychoactive alkaloid biosynthetic genes and high mutation rate following tissue culture.</title>
        <authorList>
            <person name="Rajewski A."/>
            <person name="Carter-House D."/>
            <person name="Stajich J."/>
            <person name="Litt A."/>
        </authorList>
    </citation>
    <scope>NUCLEOTIDE SEQUENCE [LARGE SCALE GENOMIC DNA]</scope>
    <source>
        <strain evidence="6">AR-01</strain>
    </source>
</reference>
<dbReference type="Pfam" id="PF02365">
    <property type="entry name" value="NAM"/>
    <property type="match status" value="1"/>
</dbReference>
<proteinExistence type="predicted"/>
<dbReference type="EMBL" id="JACEIK010000042">
    <property type="protein sequence ID" value="MCD7447686.1"/>
    <property type="molecule type" value="Genomic_DNA"/>
</dbReference>
<protein>
    <recommendedName>
        <fullName evidence="5">NAC domain-containing protein</fullName>
    </recommendedName>
</protein>
<keyword evidence="7" id="KW-1185">Reference proteome</keyword>
<comment type="caution">
    <text evidence="6">The sequence shown here is derived from an EMBL/GenBank/DDBJ whole genome shotgun (WGS) entry which is preliminary data.</text>
</comment>
<evidence type="ECO:0000256" key="4">
    <source>
        <dbReference type="ARBA" id="ARBA00023242"/>
    </source>
</evidence>
<dbReference type="InterPro" id="IPR003441">
    <property type="entry name" value="NAC-dom"/>
</dbReference>
<evidence type="ECO:0000313" key="7">
    <source>
        <dbReference type="Proteomes" id="UP000823775"/>
    </source>
</evidence>
<feature type="domain" description="NAC" evidence="5">
    <location>
        <begin position="13"/>
        <end position="83"/>
    </location>
</feature>